<dbReference type="RefSeq" id="WP_239559297.1">
    <property type="nucleotide sequence ID" value="NZ_JAFBBP010000001.1"/>
</dbReference>
<feature type="domain" description="Integral membrane bound transporter" evidence="6">
    <location>
        <begin position="43"/>
        <end position="166"/>
    </location>
</feature>
<dbReference type="InterPro" id="IPR049453">
    <property type="entry name" value="Memb_transporter_dom"/>
</dbReference>
<evidence type="ECO:0000259" key="6">
    <source>
        <dbReference type="Pfam" id="PF13515"/>
    </source>
</evidence>
<comment type="caution">
    <text evidence="7">The sequence shown here is derived from an EMBL/GenBank/DDBJ whole genome shotgun (WGS) entry which is preliminary data.</text>
</comment>
<evidence type="ECO:0000313" key="7">
    <source>
        <dbReference type="EMBL" id="MBM7488799.1"/>
    </source>
</evidence>
<evidence type="ECO:0000256" key="2">
    <source>
        <dbReference type="ARBA" id="ARBA00022692"/>
    </source>
</evidence>
<evidence type="ECO:0000256" key="3">
    <source>
        <dbReference type="ARBA" id="ARBA00022989"/>
    </source>
</evidence>
<organism evidence="7 8">
    <name type="scientific">Micromonospora luteifusca</name>
    <dbReference type="NCBI Taxonomy" id="709860"/>
    <lineage>
        <taxon>Bacteria</taxon>
        <taxon>Bacillati</taxon>
        <taxon>Actinomycetota</taxon>
        <taxon>Actinomycetes</taxon>
        <taxon>Micromonosporales</taxon>
        <taxon>Micromonosporaceae</taxon>
        <taxon>Micromonospora</taxon>
    </lineage>
</organism>
<reference evidence="7 8" key="1">
    <citation type="submission" date="2021-01" db="EMBL/GenBank/DDBJ databases">
        <title>Sequencing the genomes of 1000 actinobacteria strains.</title>
        <authorList>
            <person name="Klenk H.-P."/>
        </authorList>
    </citation>
    <scope>NUCLEOTIDE SEQUENCE [LARGE SCALE GENOMIC DNA]</scope>
    <source>
        <strain evidence="7 8">DSM 100204</strain>
    </source>
</reference>
<protein>
    <submittedName>
        <fullName evidence="7">Uncharacterized membrane protein YgaE (UPF0421/DUF939 family)</fullName>
    </submittedName>
</protein>
<evidence type="ECO:0000313" key="8">
    <source>
        <dbReference type="Proteomes" id="UP000764837"/>
    </source>
</evidence>
<feature type="transmembrane region" description="Helical" evidence="5">
    <location>
        <begin position="106"/>
        <end position="139"/>
    </location>
</feature>
<sequence length="396" mass="41359">MRAGRRAYGRSVMMRFGGLRTAGGRLRHGWRPVLEATVAATVAWLLATRLLGHPQPFFAPAAALIVLGQARGQRIRRAVEVVLGVAAGVLVADLVVQALGPGTTWTVFTVILLTVLLAVAFGATGVTLVQAAVSALYLVVVAPPDGSLVPFRFVDALLGGAVALAVSLLVDARHPLAPLVAEVRRTFDELAGLLGEIADALDHRDEAAAIAALTQARGMDARVDGLRNGVLAAGEALRLNVRRRQHIGRLRSVDESIRQIDYAVRNVRVLARAGVTLSRLQTPAPPSELRAPAAPPELGAALRSLAEAVRQAGAALAADLDGHDEAADQHATRADEAALAAVHTAGQLFGSTQTLPLAMIIGQIRATAIDLLRGVNPEDDVAVLARVDEALGLPAV</sequence>
<keyword evidence="4 5" id="KW-0472">Membrane</keyword>
<feature type="transmembrane region" description="Helical" evidence="5">
    <location>
        <begin position="151"/>
        <end position="170"/>
    </location>
</feature>
<dbReference type="EMBL" id="JAFBBP010000001">
    <property type="protein sequence ID" value="MBM7488799.1"/>
    <property type="molecule type" value="Genomic_DNA"/>
</dbReference>
<dbReference type="Proteomes" id="UP000764837">
    <property type="component" value="Unassembled WGS sequence"/>
</dbReference>
<evidence type="ECO:0000256" key="1">
    <source>
        <dbReference type="ARBA" id="ARBA00004141"/>
    </source>
</evidence>
<accession>A0ABS2LLM6</accession>
<evidence type="ECO:0000256" key="4">
    <source>
        <dbReference type="ARBA" id="ARBA00023136"/>
    </source>
</evidence>
<proteinExistence type="predicted"/>
<keyword evidence="8" id="KW-1185">Reference proteome</keyword>
<keyword evidence="3 5" id="KW-1133">Transmembrane helix</keyword>
<gene>
    <name evidence="7" type="ORF">JOD64_000021</name>
</gene>
<dbReference type="Pfam" id="PF13515">
    <property type="entry name" value="FUSC_2"/>
    <property type="match status" value="1"/>
</dbReference>
<name>A0ABS2LLM6_9ACTN</name>
<feature type="transmembrane region" description="Helical" evidence="5">
    <location>
        <begin position="81"/>
        <end position="100"/>
    </location>
</feature>
<comment type="subcellular location">
    <subcellularLocation>
        <location evidence="1">Membrane</location>
        <topology evidence="1">Multi-pass membrane protein</topology>
    </subcellularLocation>
</comment>
<evidence type="ECO:0000256" key="5">
    <source>
        <dbReference type="SAM" id="Phobius"/>
    </source>
</evidence>
<keyword evidence="2 5" id="KW-0812">Transmembrane</keyword>